<proteinExistence type="predicted"/>
<gene>
    <name evidence="1" type="ORF">SISNIDRAFT_471260</name>
</gene>
<protein>
    <submittedName>
        <fullName evidence="1">Uncharacterized protein</fullName>
    </submittedName>
</protein>
<organism evidence="1 2">
    <name type="scientific">Sistotremastrum niveocremeum HHB9708</name>
    <dbReference type="NCBI Taxonomy" id="1314777"/>
    <lineage>
        <taxon>Eukaryota</taxon>
        <taxon>Fungi</taxon>
        <taxon>Dikarya</taxon>
        <taxon>Basidiomycota</taxon>
        <taxon>Agaricomycotina</taxon>
        <taxon>Agaricomycetes</taxon>
        <taxon>Sistotremastrales</taxon>
        <taxon>Sistotremastraceae</taxon>
        <taxon>Sertulicium</taxon>
        <taxon>Sertulicium niveocremeum</taxon>
    </lineage>
</organism>
<reference evidence="1 2" key="1">
    <citation type="journal article" date="2016" name="Mol. Biol. Evol.">
        <title>Comparative Genomics of Early-Diverging Mushroom-Forming Fungi Provides Insights into the Origins of Lignocellulose Decay Capabilities.</title>
        <authorList>
            <person name="Nagy L.G."/>
            <person name="Riley R."/>
            <person name="Tritt A."/>
            <person name="Adam C."/>
            <person name="Daum C."/>
            <person name="Floudas D."/>
            <person name="Sun H."/>
            <person name="Yadav J.S."/>
            <person name="Pangilinan J."/>
            <person name="Larsson K.H."/>
            <person name="Matsuura K."/>
            <person name="Barry K."/>
            <person name="Labutti K."/>
            <person name="Kuo R."/>
            <person name="Ohm R.A."/>
            <person name="Bhattacharya S.S."/>
            <person name="Shirouzu T."/>
            <person name="Yoshinaga Y."/>
            <person name="Martin F.M."/>
            <person name="Grigoriev I.V."/>
            <person name="Hibbett D.S."/>
        </authorList>
    </citation>
    <scope>NUCLEOTIDE SEQUENCE [LARGE SCALE GENOMIC DNA]</scope>
    <source>
        <strain evidence="1 2">HHB9708</strain>
    </source>
</reference>
<accession>A0A164MVW3</accession>
<dbReference type="EMBL" id="KV419457">
    <property type="protein sequence ID" value="KZS87088.1"/>
    <property type="molecule type" value="Genomic_DNA"/>
</dbReference>
<dbReference type="Proteomes" id="UP000076722">
    <property type="component" value="Unassembled WGS sequence"/>
</dbReference>
<name>A0A164MVW3_9AGAM</name>
<evidence type="ECO:0000313" key="1">
    <source>
        <dbReference type="EMBL" id="KZS87088.1"/>
    </source>
</evidence>
<keyword evidence="2" id="KW-1185">Reference proteome</keyword>
<evidence type="ECO:0000313" key="2">
    <source>
        <dbReference type="Proteomes" id="UP000076722"/>
    </source>
</evidence>
<dbReference type="AlphaFoldDB" id="A0A164MVW3"/>
<sequence length="370" mass="41694">MLNEPQDSFLRLTDENCYVVPGSAIDFRPRTNISGSQTKLLSVLNSLCTFNIAETREKLGHLLFEGNASALVHGTQEETQTSLLSGAAIRPHVPLPITLFVWDRPSDQELRRHGFRGCTDALRLLSCLPPTHVQSPASWITHLVTQSLIDMRAFDPQITVLNVAFACTTVQACVCLAIKGGIVLKENKKKLLDGINRNMEEWKRQGEYLYCTDTKHLGKITALHISECVHSARFLWKSDKKEVQDSMFEMESEPCRQSQLLQEFSFGDKRMHLSSHSENLEKELKFSGWSLDNLDGYGYFKKWSESSLPKRMSAAVASILGTPSAKIKRVGSGASQPITAAAEELTWLWVPRIIFEAFERLRICDVEYQS</sequence>